<dbReference type="InterPro" id="IPR039424">
    <property type="entry name" value="SBP_5"/>
</dbReference>
<dbReference type="GO" id="GO:1904680">
    <property type="term" value="F:peptide transmembrane transporter activity"/>
    <property type="evidence" value="ECO:0007669"/>
    <property type="project" value="TreeGrafter"/>
</dbReference>
<dbReference type="GO" id="GO:0030288">
    <property type="term" value="C:outer membrane-bounded periplasmic space"/>
    <property type="evidence" value="ECO:0007669"/>
    <property type="project" value="UniProtKB-ARBA"/>
</dbReference>
<gene>
    <name evidence="3" type="ORF">DES41_102327</name>
</gene>
<feature type="signal peptide" evidence="1">
    <location>
        <begin position="1"/>
        <end position="25"/>
    </location>
</feature>
<dbReference type="RefSeq" id="WP_114467156.1">
    <property type="nucleotide sequence ID" value="NZ_QPJK01000002.1"/>
</dbReference>
<evidence type="ECO:0000313" key="3">
    <source>
        <dbReference type="EMBL" id="RCW74010.1"/>
    </source>
</evidence>
<feature type="chain" id="PRO_5016562740" evidence="1">
    <location>
        <begin position="26"/>
        <end position="565"/>
    </location>
</feature>
<protein>
    <submittedName>
        <fullName evidence="3">Peptide/nickel transport system substrate-binding protein</fullName>
    </submittedName>
</protein>
<accession>A0A368Y104</accession>
<dbReference type="Gene3D" id="3.40.190.10">
    <property type="entry name" value="Periplasmic binding protein-like II"/>
    <property type="match status" value="1"/>
</dbReference>
<proteinExistence type="predicted"/>
<comment type="caution">
    <text evidence="3">The sequence shown here is derived from an EMBL/GenBank/DDBJ whole genome shotgun (WGS) entry which is preliminary data.</text>
</comment>
<evidence type="ECO:0000256" key="1">
    <source>
        <dbReference type="SAM" id="SignalP"/>
    </source>
</evidence>
<evidence type="ECO:0000259" key="2">
    <source>
        <dbReference type="Pfam" id="PF00496"/>
    </source>
</evidence>
<dbReference type="InterPro" id="IPR000914">
    <property type="entry name" value="SBP_5_dom"/>
</dbReference>
<evidence type="ECO:0000313" key="4">
    <source>
        <dbReference type="Proteomes" id="UP000252884"/>
    </source>
</evidence>
<dbReference type="OrthoDB" id="9801799at2"/>
<dbReference type="Proteomes" id="UP000252884">
    <property type="component" value="Unassembled WGS sequence"/>
</dbReference>
<reference evidence="3 4" key="1">
    <citation type="submission" date="2018-07" db="EMBL/GenBank/DDBJ databases">
        <title>Genomic Encyclopedia of Type Strains, Phase IV (KMG-IV): sequencing the most valuable type-strain genomes for metagenomic binning, comparative biology and taxonomic classification.</title>
        <authorList>
            <person name="Goeker M."/>
        </authorList>
    </citation>
    <scope>NUCLEOTIDE SEQUENCE [LARGE SCALE GENOMIC DNA]</scope>
    <source>
        <strain evidence="3 4">DSM 21634</strain>
    </source>
</reference>
<feature type="domain" description="Solute-binding protein family 5" evidence="2">
    <location>
        <begin position="99"/>
        <end position="459"/>
    </location>
</feature>
<dbReference type="Gene3D" id="3.10.105.10">
    <property type="entry name" value="Dipeptide-binding Protein, Domain 3"/>
    <property type="match status" value="1"/>
</dbReference>
<organism evidence="3 4">
    <name type="scientific">Pseudorhodoferax soli</name>
    <dbReference type="NCBI Taxonomy" id="545864"/>
    <lineage>
        <taxon>Bacteria</taxon>
        <taxon>Pseudomonadati</taxon>
        <taxon>Pseudomonadota</taxon>
        <taxon>Betaproteobacteria</taxon>
        <taxon>Burkholderiales</taxon>
        <taxon>Comamonadaceae</taxon>
    </lineage>
</organism>
<dbReference type="PANTHER" id="PTHR30290">
    <property type="entry name" value="PERIPLASMIC BINDING COMPONENT OF ABC TRANSPORTER"/>
    <property type="match status" value="1"/>
</dbReference>
<dbReference type="SUPFAM" id="SSF53850">
    <property type="entry name" value="Periplasmic binding protein-like II"/>
    <property type="match status" value="1"/>
</dbReference>
<name>A0A368Y104_9BURK</name>
<dbReference type="GO" id="GO:0043190">
    <property type="term" value="C:ATP-binding cassette (ABC) transporter complex"/>
    <property type="evidence" value="ECO:0007669"/>
    <property type="project" value="InterPro"/>
</dbReference>
<dbReference type="AlphaFoldDB" id="A0A368Y104"/>
<dbReference type="Pfam" id="PF00496">
    <property type="entry name" value="SBP_bac_5"/>
    <property type="match status" value="1"/>
</dbReference>
<dbReference type="EMBL" id="QPJK01000002">
    <property type="protein sequence ID" value="RCW74010.1"/>
    <property type="molecule type" value="Genomic_DNA"/>
</dbReference>
<dbReference type="CDD" id="cd00995">
    <property type="entry name" value="PBP2_NikA_DppA_OppA_like"/>
    <property type="match status" value="1"/>
</dbReference>
<dbReference type="GO" id="GO:0015833">
    <property type="term" value="P:peptide transport"/>
    <property type="evidence" value="ECO:0007669"/>
    <property type="project" value="TreeGrafter"/>
</dbReference>
<keyword evidence="4" id="KW-1185">Reference proteome</keyword>
<sequence length="565" mass="63454">MTASRKFAAVVVAAAAALAAGTALAQAPAKPQYGGTINIGTIFLTVPPLSFDSADWTWKFNHDMGLTYESLFAADLSKAKRNGGPYDFTIDAFLPSDAIRGELAESWKMLENPRRVEIKLRKGVMFPAKAGVMEARELTAQDVVYSYNRYEQSAKKIPNYFDHIEKVEAPDASTVVFTFKAYHAEWDYRFGWGYYSAIVPKEVVEAGAKDWRKANGTGPFGISNYVQGNTVTFTKNANYWDSETIAGQKYKLPFVDTINYRLIKDESTYMTALRTGRLDLLEVVGWTAVDEIKKSAPQLQWNRYLAVNGPVLALRVDTKPFDDIRVRRALNMAIDRDQIMKSFYGGNAELMSYPMHPSYGPYHEPVSSMPASIQALFKHDPEQAKKLLAEAGLAKGFTFKVQTHSGSLDNDLLSLISAQLAKVGVKMEIQVMEYPAYLSAMTTKTNAPGYFVNLAATNPTTALRKTFVTGQTWNPSQYSDPAFDKQVDAMLAEPDEAKRQQLLRGMTREILEKAPHIWLPTPYRYTAWWPWVKNYNGELRAGAERPGPIHSRIWIDQELKKKMGF</sequence>
<keyword evidence="1" id="KW-0732">Signal</keyword>